<keyword evidence="3" id="KW-1185">Reference proteome</keyword>
<name>A0A0B0H4Q5_SOVGS</name>
<evidence type="ECO:0000313" key="4">
    <source>
        <dbReference type="Proteomes" id="UP000190962"/>
    </source>
</evidence>
<dbReference type="STRING" id="2340.JV46_10070"/>
<dbReference type="AlphaFoldDB" id="A0A0B0H4Q5"/>
<dbReference type="EMBL" id="JRAA01000002">
    <property type="protein sequence ID" value="KHF25198.1"/>
    <property type="molecule type" value="Genomic_DNA"/>
</dbReference>
<comment type="caution">
    <text evidence="1">The sequence shown here is derived from an EMBL/GenBank/DDBJ whole genome shotgun (WGS) entry which is preliminary data.</text>
</comment>
<evidence type="ECO:0000313" key="2">
    <source>
        <dbReference type="EMBL" id="OOY34134.1"/>
    </source>
</evidence>
<organism evidence="1 3">
    <name type="scientific">Solemya velum gill symbiont</name>
    <dbReference type="NCBI Taxonomy" id="2340"/>
    <lineage>
        <taxon>Bacteria</taxon>
        <taxon>Pseudomonadati</taxon>
        <taxon>Pseudomonadota</taxon>
        <taxon>Gammaproteobacteria</taxon>
        <taxon>sulfur-oxidizing symbionts</taxon>
    </lineage>
</organism>
<dbReference type="GeneID" id="86992597"/>
<evidence type="ECO:0000313" key="1">
    <source>
        <dbReference type="EMBL" id="KHF25198.1"/>
    </source>
</evidence>
<dbReference type="EMBL" id="MPNX01000021">
    <property type="protein sequence ID" value="OOY34134.1"/>
    <property type="molecule type" value="Genomic_DNA"/>
</dbReference>
<gene>
    <name evidence="2" type="ORF">BOV88_11570</name>
    <name evidence="1" type="ORF">JV46_10070</name>
</gene>
<accession>A0A0B0H4Q5</accession>
<protein>
    <submittedName>
        <fullName evidence="1">Uncharacterized protein</fullName>
    </submittedName>
</protein>
<sequence length="182" mass="20758">MNKGSLLLHPLKTGLMPDLETLQATLHSIGFTGDAINERSWMVGEQFLQLLTFMGCSPHIRLEPDSEDDHDFCHISLRLADTPQLLYSEHSRPCRCNNCAKPVVKSWEAFDSNAGSWSCGHCNTPHQRLEELRWRNDSGVAVCFIEIHSIYPGEAQPVDSLMKQLEKVTNSDWRYFYLHGQN</sequence>
<dbReference type="Proteomes" id="UP000190962">
    <property type="component" value="Unassembled WGS sequence"/>
</dbReference>
<proteinExistence type="predicted"/>
<evidence type="ECO:0000313" key="3">
    <source>
        <dbReference type="Proteomes" id="UP000030856"/>
    </source>
</evidence>
<reference evidence="1 3" key="1">
    <citation type="journal article" date="2014" name="BMC Genomics">
        <title>The genome of the intracellular bacterium of the coastal bivalve, Solemya velum: a blueprint for thriving in and out of symbiosis.</title>
        <authorList>
            <person name="Dmytrenko O."/>
            <person name="Russell S.L."/>
            <person name="Loo W.T."/>
            <person name="Fontanez K.M."/>
            <person name="Liao L."/>
            <person name="Roeselers G."/>
            <person name="Sharma R."/>
            <person name="Stewart F.J."/>
            <person name="Newton I.L."/>
            <person name="Woyke T."/>
            <person name="Wu D."/>
            <person name="Lang J.M."/>
            <person name="Eisen J.A."/>
            <person name="Cavanaugh C.M."/>
        </authorList>
    </citation>
    <scope>NUCLEOTIDE SEQUENCE [LARGE SCALE GENOMIC DNA]</scope>
    <source>
        <strain evidence="1 3">WH</strain>
    </source>
</reference>
<reference evidence="2 4" key="2">
    <citation type="submission" date="2016-11" db="EMBL/GenBank/DDBJ databases">
        <title>Mixed transmission modes and dynamic genome evolution in an obligate animal-bacterial symbiosis.</title>
        <authorList>
            <person name="Russell S.L."/>
            <person name="Corbett-Detig R.B."/>
            <person name="Cavanaugh C.M."/>
        </authorList>
    </citation>
    <scope>NUCLEOTIDE SEQUENCE [LARGE SCALE GENOMIC DNA]</scope>
    <source>
        <strain evidence="2">MA-KB16</strain>
    </source>
</reference>
<dbReference type="OrthoDB" id="5796917at2"/>
<dbReference type="Proteomes" id="UP000030856">
    <property type="component" value="Unassembled WGS sequence"/>
</dbReference>
<dbReference type="RefSeq" id="WP_043117416.1">
    <property type="nucleotide sequence ID" value="NZ_JRAA01000002.1"/>
</dbReference>